<evidence type="ECO:0000313" key="3">
    <source>
        <dbReference type="EMBL" id="KAK4023157.1"/>
    </source>
</evidence>
<protein>
    <submittedName>
        <fullName evidence="3">Uncharacterized protein</fullName>
    </submittedName>
</protein>
<organism evidence="3 4">
    <name type="scientific">Daphnia magna</name>
    <dbReference type="NCBI Taxonomy" id="35525"/>
    <lineage>
        <taxon>Eukaryota</taxon>
        <taxon>Metazoa</taxon>
        <taxon>Ecdysozoa</taxon>
        <taxon>Arthropoda</taxon>
        <taxon>Crustacea</taxon>
        <taxon>Branchiopoda</taxon>
        <taxon>Diplostraca</taxon>
        <taxon>Cladocera</taxon>
        <taxon>Anomopoda</taxon>
        <taxon>Daphniidae</taxon>
        <taxon>Daphnia</taxon>
    </lineage>
</organism>
<keyword evidence="4" id="KW-1185">Reference proteome</keyword>
<evidence type="ECO:0000256" key="2">
    <source>
        <dbReference type="SAM" id="SignalP"/>
    </source>
</evidence>
<evidence type="ECO:0000313" key="4">
    <source>
        <dbReference type="Proteomes" id="UP001234178"/>
    </source>
</evidence>
<keyword evidence="1" id="KW-0812">Transmembrane</keyword>
<gene>
    <name evidence="3" type="ORF">OUZ56_008586</name>
</gene>
<dbReference type="EMBL" id="JAOYFB010000037">
    <property type="protein sequence ID" value="KAK4023157.1"/>
    <property type="molecule type" value="Genomic_DNA"/>
</dbReference>
<reference evidence="3 4" key="1">
    <citation type="journal article" date="2023" name="Nucleic Acids Res.">
        <title>The hologenome of Daphnia magna reveals possible DNA methylation and microbiome-mediated evolution of the host genome.</title>
        <authorList>
            <person name="Chaturvedi A."/>
            <person name="Li X."/>
            <person name="Dhandapani V."/>
            <person name="Marshall H."/>
            <person name="Kissane S."/>
            <person name="Cuenca-Cambronero M."/>
            <person name="Asole G."/>
            <person name="Calvet F."/>
            <person name="Ruiz-Romero M."/>
            <person name="Marangio P."/>
            <person name="Guigo R."/>
            <person name="Rago D."/>
            <person name="Mirbahai L."/>
            <person name="Eastwood N."/>
            <person name="Colbourne J.K."/>
            <person name="Zhou J."/>
            <person name="Mallon E."/>
            <person name="Orsini L."/>
        </authorList>
    </citation>
    <scope>NUCLEOTIDE SEQUENCE [LARGE SCALE GENOMIC DNA]</scope>
    <source>
        <strain evidence="3">LRV0_1</strain>
    </source>
</reference>
<feature type="transmembrane region" description="Helical" evidence="1">
    <location>
        <begin position="143"/>
        <end position="162"/>
    </location>
</feature>
<feature type="signal peptide" evidence="2">
    <location>
        <begin position="1"/>
        <end position="22"/>
    </location>
</feature>
<proteinExistence type="predicted"/>
<feature type="chain" id="PRO_5046575497" evidence="2">
    <location>
        <begin position="23"/>
        <end position="178"/>
    </location>
</feature>
<sequence length="178" mass="20918">MKKSVAAVVVLGFLLVVAFIDASNPQLETVARGKQQVDKLFDNNSKIVDRVHLVVLAVKATVQSRRGRIGSTKRVETMNDQYLSMRISLKLNGDLRFVVEGRWNMKSRDNLTLMKEDKRPHRKNEGMSAWRWLKLFVTERHRFFWLPLLAFFFFFSGLHNNSDMHEQEEEKRNPTKRR</sequence>
<accession>A0ABR0ADF2</accession>
<keyword evidence="2" id="KW-0732">Signal</keyword>
<keyword evidence="1" id="KW-1133">Transmembrane helix</keyword>
<name>A0ABR0ADF2_9CRUS</name>
<evidence type="ECO:0000256" key="1">
    <source>
        <dbReference type="SAM" id="Phobius"/>
    </source>
</evidence>
<dbReference type="Proteomes" id="UP001234178">
    <property type="component" value="Unassembled WGS sequence"/>
</dbReference>
<keyword evidence="1" id="KW-0472">Membrane</keyword>
<comment type="caution">
    <text evidence="3">The sequence shown here is derived from an EMBL/GenBank/DDBJ whole genome shotgun (WGS) entry which is preliminary data.</text>
</comment>